<evidence type="ECO:0000313" key="13">
    <source>
        <dbReference type="EMBL" id="KND01806.1"/>
    </source>
</evidence>
<keyword evidence="14" id="KW-1185">Reference proteome</keyword>
<evidence type="ECO:0000256" key="7">
    <source>
        <dbReference type="ARBA" id="ARBA00023136"/>
    </source>
</evidence>
<dbReference type="InterPro" id="IPR047533">
    <property type="entry name" value="RecA-like_PEX6_r2"/>
</dbReference>
<dbReference type="InterPro" id="IPR027417">
    <property type="entry name" value="P-loop_NTPase"/>
</dbReference>
<accession>A0A0L0HK16</accession>
<evidence type="ECO:0000256" key="3">
    <source>
        <dbReference type="ARBA" id="ARBA00022593"/>
    </source>
</evidence>
<dbReference type="FunFam" id="3.40.50.300:FF:000109">
    <property type="entry name" value="Peroxisomal biogenesis factor 6"/>
    <property type="match status" value="1"/>
</dbReference>
<comment type="subcellular location">
    <subcellularLocation>
        <location evidence="1">Membrane</location>
    </subcellularLocation>
</comment>
<feature type="region of interest" description="Disordered" evidence="11">
    <location>
        <begin position="1191"/>
        <end position="1287"/>
    </location>
</feature>
<feature type="compositionally biased region" description="Basic and acidic residues" evidence="11">
    <location>
        <begin position="1109"/>
        <end position="1122"/>
    </location>
</feature>
<keyword evidence="5" id="KW-0378">Hydrolase</keyword>
<evidence type="ECO:0000256" key="8">
    <source>
        <dbReference type="ARBA" id="ARBA00034811"/>
    </source>
</evidence>
<dbReference type="OMA" id="AEQCPFH"/>
<protein>
    <recommendedName>
        <fullName evidence="8">Peroxisomal ATPase PEX6</fullName>
    </recommendedName>
    <alternativeName>
        <fullName evidence="9">Peroxin-6</fullName>
    </alternativeName>
</protein>
<dbReference type="InterPro" id="IPR003960">
    <property type="entry name" value="ATPase_AAA_CS"/>
</dbReference>
<evidence type="ECO:0000256" key="10">
    <source>
        <dbReference type="ARBA" id="ARBA00048778"/>
    </source>
</evidence>
<proteinExistence type="inferred from homology"/>
<feature type="compositionally biased region" description="Polar residues" evidence="11">
    <location>
        <begin position="1235"/>
        <end position="1260"/>
    </location>
</feature>
<dbReference type="RefSeq" id="XP_016609845.1">
    <property type="nucleotide sequence ID" value="XM_016751858.1"/>
</dbReference>
<dbReference type="VEuPathDB" id="FungiDB:SPPG_03597"/>
<dbReference type="PROSITE" id="PS00674">
    <property type="entry name" value="AAA"/>
    <property type="match status" value="1"/>
</dbReference>
<dbReference type="GO" id="GO:0016558">
    <property type="term" value="P:protein import into peroxisome matrix"/>
    <property type="evidence" value="ECO:0007669"/>
    <property type="project" value="TreeGrafter"/>
</dbReference>
<evidence type="ECO:0000256" key="1">
    <source>
        <dbReference type="ARBA" id="ARBA00004370"/>
    </source>
</evidence>
<dbReference type="FunFam" id="1.10.8.60:FF:000039">
    <property type="entry name" value="peroxisome biogenesis factor 6"/>
    <property type="match status" value="1"/>
</dbReference>
<evidence type="ECO:0000256" key="2">
    <source>
        <dbReference type="ARBA" id="ARBA00006914"/>
    </source>
</evidence>
<feature type="compositionally biased region" description="Low complexity" evidence="11">
    <location>
        <begin position="1196"/>
        <end position="1207"/>
    </location>
</feature>
<feature type="region of interest" description="Disordered" evidence="11">
    <location>
        <begin position="1148"/>
        <end position="1178"/>
    </location>
</feature>
<evidence type="ECO:0000256" key="11">
    <source>
        <dbReference type="SAM" id="MobiDB-lite"/>
    </source>
</evidence>
<dbReference type="InterPro" id="IPR003959">
    <property type="entry name" value="ATPase_AAA_core"/>
</dbReference>
<dbReference type="STRING" id="645134.A0A0L0HK16"/>
<dbReference type="GO" id="GO:0005829">
    <property type="term" value="C:cytosol"/>
    <property type="evidence" value="ECO:0007669"/>
    <property type="project" value="TreeGrafter"/>
</dbReference>
<dbReference type="Pfam" id="PF23315">
    <property type="entry name" value="PEX6_4th"/>
    <property type="match status" value="1"/>
</dbReference>
<dbReference type="GO" id="GO:0005778">
    <property type="term" value="C:peroxisomal membrane"/>
    <property type="evidence" value="ECO:0007669"/>
    <property type="project" value="TreeGrafter"/>
</dbReference>
<dbReference type="PANTHER" id="PTHR23077">
    <property type="entry name" value="AAA-FAMILY ATPASE"/>
    <property type="match status" value="1"/>
</dbReference>
<dbReference type="InParanoid" id="A0A0L0HK16"/>
<feature type="domain" description="AAA+ ATPase" evidence="12">
    <location>
        <begin position="846"/>
        <end position="984"/>
    </location>
</feature>
<dbReference type="Proteomes" id="UP000053201">
    <property type="component" value="Unassembled WGS sequence"/>
</dbReference>
<evidence type="ECO:0000259" key="12">
    <source>
        <dbReference type="SMART" id="SM00382"/>
    </source>
</evidence>
<dbReference type="GO" id="GO:0005524">
    <property type="term" value="F:ATP binding"/>
    <property type="evidence" value="ECO:0007669"/>
    <property type="project" value="UniProtKB-KW"/>
</dbReference>
<evidence type="ECO:0000256" key="5">
    <source>
        <dbReference type="ARBA" id="ARBA00022801"/>
    </source>
</evidence>
<evidence type="ECO:0000313" key="14">
    <source>
        <dbReference type="Proteomes" id="UP000053201"/>
    </source>
</evidence>
<evidence type="ECO:0000256" key="4">
    <source>
        <dbReference type="ARBA" id="ARBA00022741"/>
    </source>
</evidence>
<dbReference type="Pfam" id="PF00004">
    <property type="entry name" value="AAA"/>
    <property type="match status" value="2"/>
</dbReference>
<feature type="domain" description="AAA+ ATPase" evidence="12">
    <location>
        <begin position="566"/>
        <end position="707"/>
    </location>
</feature>
<keyword evidence="3" id="KW-0962">Peroxisome biogenesis</keyword>
<feature type="region of interest" description="Disordered" evidence="11">
    <location>
        <begin position="1109"/>
        <end position="1134"/>
    </location>
</feature>
<dbReference type="EMBL" id="KQ257454">
    <property type="protein sequence ID" value="KND01806.1"/>
    <property type="molecule type" value="Genomic_DNA"/>
</dbReference>
<dbReference type="eggNOG" id="KOG0736">
    <property type="taxonomic scope" value="Eukaryota"/>
</dbReference>
<gene>
    <name evidence="13" type="ORF">SPPG_03597</name>
</gene>
<dbReference type="SMART" id="SM00382">
    <property type="entry name" value="AAA"/>
    <property type="match status" value="2"/>
</dbReference>
<dbReference type="GeneID" id="27687103"/>
<name>A0A0L0HK16_SPIPD</name>
<dbReference type="Gene3D" id="1.10.8.60">
    <property type="match status" value="2"/>
</dbReference>
<feature type="compositionally biased region" description="Basic residues" evidence="11">
    <location>
        <begin position="1271"/>
        <end position="1287"/>
    </location>
</feature>
<keyword evidence="7" id="KW-0472">Membrane</keyword>
<keyword evidence="6" id="KW-0067">ATP-binding</keyword>
<feature type="compositionally biased region" description="Low complexity" evidence="11">
    <location>
        <begin position="1261"/>
        <end position="1270"/>
    </location>
</feature>
<dbReference type="Gene3D" id="3.40.50.300">
    <property type="entry name" value="P-loop containing nucleotide triphosphate hydrolases"/>
    <property type="match status" value="2"/>
</dbReference>
<dbReference type="PANTHER" id="PTHR23077:SF9">
    <property type="entry name" value="PEROXISOMAL ATPASE PEX6"/>
    <property type="match status" value="1"/>
</dbReference>
<comment type="catalytic activity">
    <reaction evidence="10">
        <text>ATP + H2O = ADP + phosphate + H(+)</text>
        <dbReference type="Rhea" id="RHEA:13065"/>
        <dbReference type="ChEBI" id="CHEBI:15377"/>
        <dbReference type="ChEBI" id="CHEBI:15378"/>
        <dbReference type="ChEBI" id="CHEBI:30616"/>
        <dbReference type="ChEBI" id="CHEBI:43474"/>
        <dbReference type="ChEBI" id="CHEBI:456216"/>
    </reaction>
    <physiologicalReaction direction="left-to-right" evidence="10">
        <dbReference type="Rhea" id="RHEA:13066"/>
    </physiologicalReaction>
</comment>
<dbReference type="InterPro" id="IPR056995">
    <property type="entry name" value="PEX6_4th_dom"/>
</dbReference>
<organism evidence="13 14">
    <name type="scientific">Spizellomyces punctatus (strain DAOM BR117)</name>
    <dbReference type="NCBI Taxonomy" id="645134"/>
    <lineage>
        <taxon>Eukaryota</taxon>
        <taxon>Fungi</taxon>
        <taxon>Fungi incertae sedis</taxon>
        <taxon>Chytridiomycota</taxon>
        <taxon>Chytridiomycota incertae sedis</taxon>
        <taxon>Chytridiomycetes</taxon>
        <taxon>Spizellomycetales</taxon>
        <taxon>Spizellomycetaceae</taxon>
        <taxon>Spizellomyces</taxon>
    </lineage>
</organism>
<dbReference type="OrthoDB" id="5553750at2759"/>
<evidence type="ECO:0000256" key="6">
    <source>
        <dbReference type="ARBA" id="ARBA00022840"/>
    </source>
</evidence>
<sequence length="1287" mass="139293">MRPSTRLRAFTTEDGLPGEDCLFVSKDVWDELIRQGARCVPSRAGSGSRLLVSITLDDSISAGYETYFTTNHQGQRSPCSSFLSYVRISYATEVEKATVRIPPQFFTRNELPVPDPDDEVDIELHTCGTVELNEVILGALDQASYETATKDGRSIQNQLIVDATLLRQSATCRISVDDNVLVFRVLMCSPVLQGTISANSRVIFSRAEWLVGPDLSMTAVKSLGNESLVPDVLLDDAGIEDGLHFSTDADRLDADFVDAAHEEEIHGSRGSLSSVEALPVVLSHRVPRSMVYPKPGARDDLDIGIWVPYSILVKLKVFSGSMVSVLNDPSSAEGRLCRIYGCDTPFEQRGGSQLPNAYMSPSLYFNMQLNPSKPIHLMPLSREQMMEAIPVASEVTVARLAGSLTNDKRVLDECLIQLRKWFEDTERVVCEGDIITVVVNEEQARMHALFSMDDSDEIVEHDLQCFPAAARANDLAYFKITHVAVDSSIDSKGTSRSMGVMVKIDPAVTRITQSGIAHGRVPPRQRSYLGAGIVPTAPEKSASDAYRELSGLMSTCLHPTSLALGLNCTVLLHGPRGAGKRTLIYAVAEDLGIHLLEVNAYDIIGDTDAKTESFLQIQFEKAAATAPCVLIIRHVDALAKKPGAAAAEPGDEPTVTKVLSECLTMISESFKTSGHVVMVVGTTADLDKIPTGMQALFRHHLLCESPSEEMRLHILTNLTKGISMTPDVSLPLLAMQTAALVARDLVDLVARAGYNALERVLGAMQALGHNVSESDVVHAGVAVTSEDFSKALDKSRAAHSDAIGAPKIPNVTWDDVGGLSHVKDNIYDTIQLPLEHPELFASGMKKRSGILLYGPPGTGKTLVAKAVATNFSLNFLSVKGPELLNMYIGESEANVRRVFQKARDARPCVVFFDELDSVAPKRGEKGDSGGVMDRIVSQLLAEIDGMGGGADVFVIGATNRPDLLDPALLRPGRFDKLLYLGVSEDHDSQLNILKALTRKFRLHPSLDLRRIADLCPFHYTGADFYALCSDAMLKAIIRTIDNVDAKIATLNASGPHEHHPHPIPPPYYLENMAEAEDTFVQVEEVDFRKALEELVPSVSPKELQRYKEVRSKFETEDKEDKKKGKGKAVADMVPSVVDRAQLSFRSDAGKKINGGSSQQNGHEPIPVPNGLPPVEHVISNGRLNNEHSKAYFAEEGSGSSGTDIGSSGRAGGEQAVSESTHLSDVPTAPGEPTATPDTASARNSADELNTSATDPSHSTDSASASPLSAKAKGKTPVHKTGKGKRRR</sequence>
<dbReference type="GO" id="GO:0016887">
    <property type="term" value="F:ATP hydrolysis activity"/>
    <property type="evidence" value="ECO:0007669"/>
    <property type="project" value="InterPro"/>
</dbReference>
<evidence type="ECO:0000256" key="9">
    <source>
        <dbReference type="ARBA" id="ARBA00034920"/>
    </source>
</evidence>
<dbReference type="SUPFAM" id="SSF52540">
    <property type="entry name" value="P-loop containing nucleoside triphosphate hydrolases"/>
    <property type="match status" value="2"/>
</dbReference>
<keyword evidence="4" id="KW-0547">Nucleotide-binding</keyword>
<comment type="similarity">
    <text evidence="2">Belongs to the AAA ATPase family.</text>
</comment>
<dbReference type="CDD" id="cd19527">
    <property type="entry name" value="RecA-like_PEX6_r2"/>
    <property type="match status" value="1"/>
</dbReference>
<dbReference type="InterPro" id="IPR003593">
    <property type="entry name" value="AAA+_ATPase"/>
</dbReference>
<reference evidence="13 14" key="1">
    <citation type="submission" date="2009-08" db="EMBL/GenBank/DDBJ databases">
        <title>The Genome Sequence of Spizellomyces punctatus strain DAOM BR117.</title>
        <authorList>
            <consortium name="The Broad Institute Genome Sequencing Platform"/>
            <person name="Russ C."/>
            <person name="Cuomo C."/>
            <person name="Shea T."/>
            <person name="Young S.K."/>
            <person name="Zeng Q."/>
            <person name="Koehrsen M."/>
            <person name="Haas B."/>
            <person name="Borodovsky M."/>
            <person name="Guigo R."/>
            <person name="Alvarado L."/>
            <person name="Berlin A."/>
            <person name="Bochicchio J."/>
            <person name="Borenstein D."/>
            <person name="Chapman S."/>
            <person name="Chen Z."/>
            <person name="Engels R."/>
            <person name="Freedman E."/>
            <person name="Gellesch M."/>
            <person name="Goldberg J."/>
            <person name="Griggs A."/>
            <person name="Gujja S."/>
            <person name="Heiman D."/>
            <person name="Hepburn T."/>
            <person name="Howarth C."/>
            <person name="Jen D."/>
            <person name="Larson L."/>
            <person name="Lewis B."/>
            <person name="Mehta T."/>
            <person name="Park D."/>
            <person name="Pearson M."/>
            <person name="Roberts A."/>
            <person name="Saif S."/>
            <person name="Shenoy N."/>
            <person name="Sisk P."/>
            <person name="Stolte C."/>
            <person name="Sykes S."/>
            <person name="Thomson T."/>
            <person name="Walk T."/>
            <person name="White J."/>
            <person name="Yandava C."/>
            <person name="Burger G."/>
            <person name="Gray M.W."/>
            <person name="Holland P.W.H."/>
            <person name="King N."/>
            <person name="Lang F.B.F."/>
            <person name="Roger A.J."/>
            <person name="Ruiz-Trillo I."/>
            <person name="Lander E."/>
            <person name="Nusbaum C."/>
        </authorList>
    </citation>
    <scope>NUCLEOTIDE SEQUENCE [LARGE SCALE GENOMIC DNA]</scope>
    <source>
        <strain evidence="13 14">DAOM BR117</strain>
    </source>
</reference>
<dbReference type="InterPro" id="IPR050168">
    <property type="entry name" value="AAA_ATPase_domain"/>
</dbReference>